<accession>A0ABD0TUQ7</accession>
<dbReference type="Proteomes" id="UP001552299">
    <property type="component" value="Unassembled WGS sequence"/>
</dbReference>
<comment type="caution">
    <text evidence="1">The sequence shown here is derived from an EMBL/GenBank/DDBJ whole genome shotgun (WGS) entry which is preliminary data.</text>
</comment>
<keyword evidence="2" id="KW-1185">Reference proteome</keyword>
<name>A0ABD0TUQ7_DENTH</name>
<evidence type="ECO:0000313" key="2">
    <source>
        <dbReference type="Proteomes" id="UP001552299"/>
    </source>
</evidence>
<dbReference type="EMBL" id="JANQDX010000020">
    <property type="protein sequence ID" value="KAL0903410.1"/>
    <property type="molecule type" value="Genomic_DNA"/>
</dbReference>
<proteinExistence type="predicted"/>
<reference evidence="1 2" key="1">
    <citation type="journal article" date="2024" name="Plant Biotechnol. J.">
        <title>Dendrobium thyrsiflorum genome and its molecular insights into genes involved in important horticultural traits.</title>
        <authorList>
            <person name="Chen B."/>
            <person name="Wang J.Y."/>
            <person name="Zheng P.J."/>
            <person name="Li K.L."/>
            <person name="Liang Y.M."/>
            <person name="Chen X.F."/>
            <person name="Zhang C."/>
            <person name="Zhao X."/>
            <person name="He X."/>
            <person name="Zhang G.Q."/>
            <person name="Liu Z.J."/>
            <person name="Xu Q."/>
        </authorList>
    </citation>
    <scope>NUCLEOTIDE SEQUENCE [LARGE SCALE GENOMIC DNA]</scope>
    <source>
        <strain evidence="1">GZMU011</strain>
    </source>
</reference>
<organism evidence="1 2">
    <name type="scientific">Dendrobium thyrsiflorum</name>
    <name type="common">Pinecone-like raceme dendrobium</name>
    <name type="synonym">Orchid</name>
    <dbReference type="NCBI Taxonomy" id="117978"/>
    <lineage>
        <taxon>Eukaryota</taxon>
        <taxon>Viridiplantae</taxon>
        <taxon>Streptophyta</taxon>
        <taxon>Embryophyta</taxon>
        <taxon>Tracheophyta</taxon>
        <taxon>Spermatophyta</taxon>
        <taxon>Magnoliopsida</taxon>
        <taxon>Liliopsida</taxon>
        <taxon>Asparagales</taxon>
        <taxon>Orchidaceae</taxon>
        <taxon>Epidendroideae</taxon>
        <taxon>Malaxideae</taxon>
        <taxon>Dendrobiinae</taxon>
        <taxon>Dendrobium</taxon>
    </lineage>
</organism>
<sequence length="68" mass="8026">MEEMFSTLDKRFGGRKEMMRMLIEMQSKTPPTVLIVNPNNDLIRIYLAESKGKEIRREEFEEDSSMPT</sequence>
<gene>
    <name evidence="1" type="ORF">M5K25_027789</name>
</gene>
<evidence type="ECO:0000313" key="1">
    <source>
        <dbReference type="EMBL" id="KAL0903410.1"/>
    </source>
</evidence>
<dbReference type="AlphaFoldDB" id="A0ABD0TUQ7"/>
<protein>
    <submittedName>
        <fullName evidence="1">Uncharacterized protein</fullName>
    </submittedName>
</protein>